<evidence type="ECO:0000256" key="1">
    <source>
        <dbReference type="SAM" id="SignalP"/>
    </source>
</evidence>
<accession>A0ABT7DW80</accession>
<feature type="chain" id="PRO_5045722830" evidence="1">
    <location>
        <begin position="22"/>
        <end position="409"/>
    </location>
</feature>
<dbReference type="Pfam" id="PF01551">
    <property type="entry name" value="Peptidase_M23"/>
    <property type="match status" value="1"/>
</dbReference>
<dbReference type="InterPro" id="IPR003646">
    <property type="entry name" value="SH3-like_bac-type"/>
</dbReference>
<dbReference type="EMBL" id="JARRAF010000009">
    <property type="protein sequence ID" value="MDK2124322.1"/>
    <property type="molecule type" value="Genomic_DNA"/>
</dbReference>
<dbReference type="Gene3D" id="2.70.70.10">
    <property type="entry name" value="Glucose Permease (Domain IIA)"/>
    <property type="match status" value="1"/>
</dbReference>
<name>A0ABT7DW80_9NEIS</name>
<comment type="caution">
    <text evidence="3">The sequence shown here is derived from an EMBL/GenBank/DDBJ whole genome shotgun (WGS) entry which is preliminary data.</text>
</comment>
<dbReference type="CDD" id="cd12797">
    <property type="entry name" value="M23_peptidase"/>
    <property type="match status" value="1"/>
</dbReference>
<keyword evidence="1" id="KW-0732">Signal</keyword>
<sequence>MFTPTRITCLALLCVATGALAAPQTLSNRPTVDATLSRIANQAFAAATLDWPGRRATIGENLVEITRADAGGRWIAGSITAIMSPQVHESPKSLFFVAQRVGNSWQLAVEGSPQYSEMLAAAPADLIEQGEKTSLLAAATLQMDASDETGLSLPWKEGVAWYMGGGPHGNSGNSRPFNSIDFNGGDGQVLAPAAGRFYRTCVRNGSALVKLVHDNGYTTTYYHMTNLGNYADGTRIDKGTYLGRIGVQLPCGGSASGAHVHFSLQKDGRDISVNSKIIGGWQFTEGSRAYGGYATHAGQRVGVGGSLRNYGGGSGGGTIPPKPGAVEVLVQAPNPNQPVNLRERPSLSATILATAKHGDRVRIVCYQYGDAVQGMWGQTRLWNKLETGQWVNDGFLDTGSNDPVVPQCS</sequence>
<protein>
    <submittedName>
        <fullName evidence="3">Peptidoglycan DD-metalloendopeptidase family protein</fullName>
    </submittedName>
</protein>
<reference evidence="3" key="1">
    <citation type="submission" date="2023-03" db="EMBL/GenBank/DDBJ databases">
        <title>Chitinimonas shenzhenensis gen. nov., sp. nov., a novel member of family Burkholderiaceae isolated from activated sludge collected in Shen Zhen, China.</title>
        <authorList>
            <person name="Wang X."/>
        </authorList>
    </citation>
    <scope>NUCLEOTIDE SEQUENCE</scope>
    <source>
        <strain evidence="3">DQS-5</strain>
    </source>
</reference>
<keyword evidence="4" id="KW-1185">Reference proteome</keyword>
<dbReference type="PANTHER" id="PTHR21666">
    <property type="entry name" value="PEPTIDASE-RELATED"/>
    <property type="match status" value="1"/>
</dbReference>
<dbReference type="InterPro" id="IPR050570">
    <property type="entry name" value="Cell_wall_metabolism_enzyme"/>
</dbReference>
<evidence type="ECO:0000313" key="3">
    <source>
        <dbReference type="EMBL" id="MDK2124322.1"/>
    </source>
</evidence>
<feature type="signal peptide" evidence="1">
    <location>
        <begin position="1"/>
        <end position="21"/>
    </location>
</feature>
<evidence type="ECO:0000259" key="2">
    <source>
        <dbReference type="PROSITE" id="PS51781"/>
    </source>
</evidence>
<feature type="domain" description="SH3b" evidence="2">
    <location>
        <begin position="325"/>
        <end position="400"/>
    </location>
</feature>
<dbReference type="PRINTS" id="PR00933">
    <property type="entry name" value="BLYTICPTASE"/>
</dbReference>
<dbReference type="Gene3D" id="2.30.30.40">
    <property type="entry name" value="SH3 Domains"/>
    <property type="match status" value="1"/>
</dbReference>
<dbReference type="InterPro" id="IPR011055">
    <property type="entry name" value="Dup_hybrid_motif"/>
</dbReference>
<organism evidence="3 4">
    <name type="scientific">Parachitinimonas caeni</name>
    <dbReference type="NCBI Taxonomy" id="3031301"/>
    <lineage>
        <taxon>Bacteria</taxon>
        <taxon>Pseudomonadati</taxon>
        <taxon>Pseudomonadota</taxon>
        <taxon>Betaproteobacteria</taxon>
        <taxon>Neisseriales</taxon>
        <taxon>Chitinibacteraceae</taxon>
        <taxon>Parachitinimonas</taxon>
    </lineage>
</organism>
<dbReference type="Proteomes" id="UP001172778">
    <property type="component" value="Unassembled WGS sequence"/>
</dbReference>
<evidence type="ECO:0000313" key="4">
    <source>
        <dbReference type="Proteomes" id="UP001172778"/>
    </source>
</evidence>
<dbReference type="InterPro" id="IPR016047">
    <property type="entry name" value="M23ase_b-sheet_dom"/>
</dbReference>
<gene>
    <name evidence="3" type="ORF">PZA18_09695</name>
</gene>
<dbReference type="RefSeq" id="WP_284100633.1">
    <property type="nucleotide sequence ID" value="NZ_JARRAF010000009.1"/>
</dbReference>
<dbReference type="SUPFAM" id="SSF51261">
    <property type="entry name" value="Duplicated hybrid motif"/>
    <property type="match status" value="1"/>
</dbReference>
<dbReference type="PROSITE" id="PS51781">
    <property type="entry name" value="SH3B"/>
    <property type="match status" value="1"/>
</dbReference>
<proteinExistence type="predicted"/>
<dbReference type="InterPro" id="IPR000841">
    <property type="entry name" value="Pept_M23A_Blytic"/>
</dbReference>
<dbReference type="PANTHER" id="PTHR21666:SF270">
    <property type="entry name" value="MUREIN HYDROLASE ACTIVATOR ENVC"/>
    <property type="match status" value="1"/>
</dbReference>